<keyword evidence="2" id="KW-0472">Membrane</keyword>
<dbReference type="AlphaFoldDB" id="A0A699U701"/>
<feature type="non-terminal residue" evidence="3">
    <location>
        <position position="1"/>
    </location>
</feature>
<proteinExistence type="predicted"/>
<name>A0A699U701_TANCI</name>
<sequence>APIIEDWVSDSEDESETKSPQNVPSFVQPTEQVKSPRPSVQHVETSKPKTTIPKPTSNGTRRNRKACFVCKSLDHLIKDSLTMGALTAVTLGGKVLALWDGLWLMCLLGGELVLVITVLACLGLVTL</sequence>
<feature type="transmembrane region" description="Helical" evidence="2">
    <location>
        <begin position="102"/>
        <end position="125"/>
    </location>
</feature>
<comment type="caution">
    <text evidence="3">The sequence shown here is derived from an EMBL/GenBank/DDBJ whole genome shotgun (WGS) entry which is preliminary data.</text>
</comment>
<feature type="non-terminal residue" evidence="3">
    <location>
        <position position="127"/>
    </location>
</feature>
<organism evidence="3">
    <name type="scientific">Tanacetum cinerariifolium</name>
    <name type="common">Dalmatian daisy</name>
    <name type="synonym">Chrysanthemum cinerariifolium</name>
    <dbReference type="NCBI Taxonomy" id="118510"/>
    <lineage>
        <taxon>Eukaryota</taxon>
        <taxon>Viridiplantae</taxon>
        <taxon>Streptophyta</taxon>
        <taxon>Embryophyta</taxon>
        <taxon>Tracheophyta</taxon>
        <taxon>Spermatophyta</taxon>
        <taxon>Magnoliopsida</taxon>
        <taxon>eudicotyledons</taxon>
        <taxon>Gunneridae</taxon>
        <taxon>Pentapetalae</taxon>
        <taxon>asterids</taxon>
        <taxon>campanulids</taxon>
        <taxon>Asterales</taxon>
        <taxon>Asteraceae</taxon>
        <taxon>Asteroideae</taxon>
        <taxon>Anthemideae</taxon>
        <taxon>Anthemidinae</taxon>
        <taxon>Tanacetum</taxon>
    </lineage>
</organism>
<evidence type="ECO:0000256" key="2">
    <source>
        <dbReference type="SAM" id="Phobius"/>
    </source>
</evidence>
<accession>A0A699U701</accession>
<dbReference type="EMBL" id="BKCJ011298389">
    <property type="protein sequence ID" value="GFD17169.1"/>
    <property type="molecule type" value="Genomic_DNA"/>
</dbReference>
<evidence type="ECO:0000313" key="3">
    <source>
        <dbReference type="EMBL" id="GFD17169.1"/>
    </source>
</evidence>
<keyword evidence="2" id="KW-0812">Transmembrane</keyword>
<reference evidence="3" key="1">
    <citation type="journal article" date="2019" name="Sci. Rep.">
        <title>Draft genome of Tanacetum cinerariifolium, the natural source of mosquito coil.</title>
        <authorList>
            <person name="Yamashiro T."/>
            <person name="Shiraishi A."/>
            <person name="Satake H."/>
            <person name="Nakayama K."/>
        </authorList>
    </citation>
    <scope>NUCLEOTIDE SEQUENCE</scope>
</reference>
<feature type="compositionally biased region" description="Polar residues" evidence="1">
    <location>
        <begin position="18"/>
        <end position="33"/>
    </location>
</feature>
<gene>
    <name evidence="3" type="ORF">Tci_889138</name>
</gene>
<protein>
    <submittedName>
        <fullName evidence="3">Uncharacterized protein</fullName>
    </submittedName>
</protein>
<evidence type="ECO:0000256" key="1">
    <source>
        <dbReference type="SAM" id="MobiDB-lite"/>
    </source>
</evidence>
<keyword evidence="2" id="KW-1133">Transmembrane helix</keyword>
<feature type="region of interest" description="Disordered" evidence="1">
    <location>
        <begin position="1"/>
        <end position="61"/>
    </location>
</feature>